<dbReference type="SUPFAM" id="SSF55821">
    <property type="entry name" value="YrdC/RibB"/>
    <property type="match status" value="1"/>
</dbReference>
<dbReference type="AlphaFoldDB" id="A0A443JR39"/>
<dbReference type="Gene3D" id="3.90.870.10">
    <property type="entry name" value="DHBP synthase"/>
    <property type="match status" value="1"/>
</dbReference>
<keyword evidence="6 7" id="KW-0479">Metal-binding</keyword>
<evidence type="ECO:0000313" key="9">
    <source>
        <dbReference type="Proteomes" id="UP000284476"/>
    </source>
</evidence>
<comment type="cofactor">
    <cofactor evidence="7">
        <name>Mg(2+)</name>
        <dbReference type="ChEBI" id="CHEBI:18420"/>
    </cofactor>
    <cofactor evidence="7">
        <name>Mn(2+)</name>
        <dbReference type="ChEBI" id="CHEBI:29035"/>
    </cofactor>
    <text evidence="7">Binds 2 divalent metal cations per subunit. Magnesium or manganese.</text>
</comment>
<proteinExistence type="inferred from homology"/>
<reference evidence="8 9" key="1">
    <citation type="submission" date="2019-01" db="EMBL/GenBank/DDBJ databases">
        <title>Sinorhodobacter populi sp. nov. isolated from the symptomatic bark tissue of Populus euramericana canker.</title>
        <authorList>
            <person name="Xu G."/>
        </authorList>
    </citation>
    <scope>NUCLEOTIDE SEQUENCE [LARGE SCALE GENOMIC DNA]</scope>
    <source>
        <strain evidence="8 9">SK2B-1</strain>
    </source>
</reference>
<accession>A0A443JR39</accession>
<dbReference type="PANTHER" id="PTHR21327">
    <property type="entry name" value="GTP CYCLOHYDROLASE II-RELATED"/>
    <property type="match status" value="1"/>
</dbReference>
<protein>
    <recommendedName>
        <fullName evidence="4 7">3,4-dihydroxy-2-butanone 4-phosphate synthase</fullName>
        <shortName evidence="7">DHBP synthase</shortName>
        <ecNumber evidence="3 7">4.1.99.12</ecNumber>
    </recommendedName>
</protein>
<comment type="subunit">
    <text evidence="7">Homodimer.</text>
</comment>
<comment type="pathway">
    <text evidence="2 7">Cofactor biosynthesis; riboflavin biosynthesis; 2-hydroxy-3-oxobutyl phosphate from D-ribulose 5-phosphate: step 1/1.</text>
</comment>
<comment type="caution">
    <text evidence="8">The sequence shown here is derived from an EMBL/GenBank/DDBJ whole genome shotgun (WGS) entry which is preliminary data.</text>
</comment>
<dbReference type="InterPro" id="IPR017945">
    <property type="entry name" value="DHBP_synth_RibB-like_a/b_dom"/>
</dbReference>
<comment type="function">
    <text evidence="1 7">Catalyzes the conversion of D-ribulose 5-phosphate to formate and 3,4-dihydroxy-2-butanone 4-phosphate.</text>
</comment>
<dbReference type="GO" id="GO:0008686">
    <property type="term" value="F:3,4-dihydroxy-2-butanone-4-phosphate synthase activity"/>
    <property type="evidence" value="ECO:0007669"/>
    <property type="project" value="UniProtKB-EC"/>
</dbReference>
<dbReference type="GO" id="GO:0046872">
    <property type="term" value="F:metal ion binding"/>
    <property type="evidence" value="ECO:0007669"/>
    <property type="project" value="UniProtKB-KW"/>
</dbReference>
<gene>
    <name evidence="8" type="primary">ribB</name>
    <name evidence="8" type="ORF">D2T30_04940</name>
</gene>
<comment type="similarity">
    <text evidence="7">Belongs to the DHBP synthase family.</text>
</comment>
<dbReference type="GO" id="GO:0009231">
    <property type="term" value="P:riboflavin biosynthetic process"/>
    <property type="evidence" value="ECO:0007669"/>
    <property type="project" value="UniProtKB-UniPathway"/>
</dbReference>
<evidence type="ECO:0000256" key="6">
    <source>
        <dbReference type="ARBA" id="ARBA00022723"/>
    </source>
</evidence>
<keyword evidence="7" id="KW-0460">Magnesium</keyword>
<dbReference type="Pfam" id="PF00926">
    <property type="entry name" value="DHBP_synthase"/>
    <property type="match status" value="1"/>
</dbReference>
<dbReference type="UniPathway" id="UPA00275">
    <property type="reaction ID" value="UER00399"/>
</dbReference>
<evidence type="ECO:0000256" key="3">
    <source>
        <dbReference type="ARBA" id="ARBA00012153"/>
    </source>
</evidence>
<evidence type="ECO:0000256" key="7">
    <source>
        <dbReference type="RuleBase" id="RU003843"/>
    </source>
</evidence>
<keyword evidence="7 8" id="KW-0456">Lyase</keyword>
<organism evidence="8 9">
    <name type="scientific">Paenirhodobacter populi</name>
    <dbReference type="NCBI Taxonomy" id="2306993"/>
    <lineage>
        <taxon>Bacteria</taxon>
        <taxon>Pseudomonadati</taxon>
        <taxon>Pseudomonadota</taxon>
        <taxon>Alphaproteobacteria</taxon>
        <taxon>Rhodobacterales</taxon>
        <taxon>Rhodobacter group</taxon>
        <taxon>Paenirhodobacter</taxon>
    </lineage>
</organism>
<name>A0A443JR39_9RHOB</name>
<reference evidence="8 9" key="2">
    <citation type="submission" date="2019-01" db="EMBL/GenBank/DDBJ databases">
        <authorList>
            <person name="Li Y."/>
        </authorList>
    </citation>
    <scope>NUCLEOTIDE SEQUENCE [LARGE SCALE GENOMIC DNA]</scope>
    <source>
        <strain evidence="8 9">SK2B-1</strain>
    </source>
</reference>
<dbReference type="NCBIfam" id="TIGR00506">
    <property type="entry name" value="ribB"/>
    <property type="match status" value="1"/>
</dbReference>
<keyword evidence="5 7" id="KW-0686">Riboflavin biosynthesis</keyword>
<dbReference type="Proteomes" id="UP000284476">
    <property type="component" value="Unassembled WGS sequence"/>
</dbReference>
<comment type="catalytic activity">
    <reaction evidence="7">
        <text>D-ribulose 5-phosphate = (2S)-2-hydroxy-3-oxobutyl phosphate + formate + H(+)</text>
        <dbReference type="Rhea" id="RHEA:18457"/>
        <dbReference type="ChEBI" id="CHEBI:15378"/>
        <dbReference type="ChEBI" id="CHEBI:15740"/>
        <dbReference type="ChEBI" id="CHEBI:58121"/>
        <dbReference type="ChEBI" id="CHEBI:58830"/>
        <dbReference type="EC" id="4.1.99.12"/>
    </reaction>
</comment>
<evidence type="ECO:0000313" key="8">
    <source>
        <dbReference type="EMBL" id="RWR22977.1"/>
    </source>
</evidence>
<dbReference type="GO" id="GO:0005829">
    <property type="term" value="C:cytosol"/>
    <property type="evidence" value="ECO:0007669"/>
    <property type="project" value="TreeGrafter"/>
</dbReference>
<dbReference type="InterPro" id="IPR000422">
    <property type="entry name" value="DHBP_synthase_RibB"/>
</dbReference>
<evidence type="ECO:0000256" key="5">
    <source>
        <dbReference type="ARBA" id="ARBA00022619"/>
    </source>
</evidence>
<dbReference type="EC" id="4.1.99.12" evidence="3 7"/>
<sequence length="226" mass="24145">MIVTIDCRIEPATEALAVHAVPHEADPVNQAIEIVSVGGMVIVVDNDDRENEGDLIASAQSITPEMVAFMVNHTTGILCAAMDDERADALDLPPMVARNNDPQATAFTVTCDAVGCGTGVSASDRTVSFRALSAATPQPGMLRRPGHIFPLRARRGGVLTREGHTEAAWDLVRLAGHVPVGVLGELVNPDGTMMRGEQIAAFARRFGLKTISVAQMIEWRRARGDI</sequence>
<keyword evidence="7" id="KW-0464">Manganese</keyword>
<dbReference type="PANTHER" id="PTHR21327:SF18">
    <property type="entry name" value="3,4-DIHYDROXY-2-BUTANONE 4-PHOSPHATE SYNTHASE"/>
    <property type="match status" value="1"/>
</dbReference>
<evidence type="ECO:0000256" key="2">
    <source>
        <dbReference type="ARBA" id="ARBA00004904"/>
    </source>
</evidence>
<dbReference type="RefSeq" id="WP_128207961.1">
    <property type="nucleotide sequence ID" value="NZ_JBHRSO010000013.1"/>
</dbReference>
<evidence type="ECO:0000256" key="1">
    <source>
        <dbReference type="ARBA" id="ARBA00002284"/>
    </source>
</evidence>
<evidence type="ECO:0000256" key="4">
    <source>
        <dbReference type="ARBA" id="ARBA00018836"/>
    </source>
</evidence>
<dbReference type="EMBL" id="SAUZ01000004">
    <property type="protein sequence ID" value="RWR22977.1"/>
    <property type="molecule type" value="Genomic_DNA"/>
</dbReference>